<dbReference type="Gene3D" id="2.10.110.10">
    <property type="entry name" value="Cysteine Rich Protein"/>
    <property type="match status" value="2"/>
</dbReference>
<sequence length="947" mass="107407">MADVDEDPYAVSSDSEDDEPKGPPPKINIEGRAVSDLSSLKAALTETKEAVVDDKRLEELEELKAKSEIAKIKKDFIEGNINKEEKEKPTDEEKEQLTAIAKETYSKFKDKFEKMPETLEQNLEERLKSMEKELTGLGKDTLANIKGAFENPQEQTAIEREEIVVERSEADKKRVLSTFVKPEMTADEAPRECAVCSKIVYPVERVFANKCLYHYNCFNCSKCGKKLTPTNFNSHEGKLLCKVHYLEIFHPEIAKTMDPATTEEDDRGVEDEDEEYAISSKPKQLRADVVRSGVKAADDLSQIGSLKDRKCDWESSAKEATTVDKKTHVEEEIAAGKVKANLERFVTGAANEAEEDEEDESNRDPNIIREDKKKRKEELNFEQVGDIKNKWKTGNVEGAELKEMSKEELEELRKGPGVKDRFKERTEEDEKVAKQWDSSQLDTSAAADARRSFLEGSAYQSAPIEKTAEMSEIEFKKLQEFKDRFEKGEGDISVEKTTVDIHAEGLGDIKAAFEKGGLDEANMTPEERAELKKKEIEAEFLRYKLARRAAAQREAAEQEQTEGVPVSGIEVPTAEMGSIKDRFEKGEAFKAQEGDKSQLDVEIKMAGKAREKFKQIDAEAPATAMMNQTKEKRVSKWDKKEGVPVPEPINKRVIEDEPEEPEDEDAYAVKNLMNKFKNIEKEPTKVATHERPIDLEGIKVEAKNIKEQFEKADMHEDETADEKRKRLEEEFARLKQEKEAAAAAREPTPEEVVPQKEEIHVAADHASKMAAKWEKIQKKEAKKAEKSKMPQKASAHVVKEKEAAAAAREPTPEEVVPQKEEIHVAADHASKMAAKWEKIQKKEAKKAEKSKMPQKASAHVNWRFRIGTPPLCDCCGQGVYMAERFECFSHVYHQRCFRCKHCGSPLRAENSQRSPSGQLFCETHFRRLFVAQSSFVFRSNQQFIVST</sequence>
<feature type="region of interest" description="Disordered" evidence="5">
    <location>
        <begin position="411"/>
        <end position="443"/>
    </location>
</feature>
<keyword evidence="1 4" id="KW-0479">Metal-binding</keyword>
<reference evidence="7 8" key="1">
    <citation type="submission" date="2014-11" db="EMBL/GenBank/DDBJ databases">
        <title>Genetic blueprint of the zoonotic pathogen Toxocara canis.</title>
        <authorList>
            <person name="Zhu X.-Q."/>
            <person name="Korhonen P.K."/>
            <person name="Cai H."/>
            <person name="Young N.D."/>
            <person name="Nejsum P."/>
            <person name="von Samson-Himmelstjerna G."/>
            <person name="Boag P.R."/>
            <person name="Tan P."/>
            <person name="Li Q."/>
            <person name="Min J."/>
            <person name="Yang Y."/>
            <person name="Wang X."/>
            <person name="Fang X."/>
            <person name="Hall R.S."/>
            <person name="Hofmann A."/>
            <person name="Sternberg P.W."/>
            <person name="Jex A.R."/>
            <person name="Gasser R.B."/>
        </authorList>
    </citation>
    <scope>NUCLEOTIDE SEQUENCE [LARGE SCALE GENOMIC DNA]</scope>
    <source>
        <strain evidence="7">PN_DK_2014</strain>
    </source>
</reference>
<feature type="region of interest" description="Disordered" evidence="5">
    <location>
        <begin position="736"/>
        <end position="756"/>
    </location>
</feature>
<proteinExistence type="predicted"/>
<dbReference type="PROSITE" id="PS50023">
    <property type="entry name" value="LIM_DOMAIN_2"/>
    <property type="match status" value="2"/>
</dbReference>
<feature type="domain" description="LIM zinc-binding" evidence="6">
    <location>
        <begin position="191"/>
        <end position="251"/>
    </location>
</feature>
<evidence type="ECO:0000313" key="8">
    <source>
        <dbReference type="Proteomes" id="UP000031036"/>
    </source>
</evidence>
<feature type="region of interest" description="Disordered" evidence="5">
    <location>
        <begin position="349"/>
        <end position="371"/>
    </location>
</feature>
<feature type="domain" description="LIM zinc-binding" evidence="6">
    <location>
        <begin position="870"/>
        <end position="931"/>
    </location>
</feature>
<feature type="compositionally biased region" description="Acidic residues" evidence="5">
    <location>
        <begin position="261"/>
        <end position="276"/>
    </location>
</feature>
<protein>
    <submittedName>
        <fullName evidence="7">LIM domain and actin-binding protein 1</fullName>
    </submittedName>
</protein>
<dbReference type="SUPFAM" id="SSF57716">
    <property type="entry name" value="Glucocorticoid receptor-like (DNA-binding domain)"/>
    <property type="match status" value="2"/>
</dbReference>
<feature type="compositionally biased region" description="Acidic residues" evidence="5">
    <location>
        <begin position="656"/>
        <end position="665"/>
    </location>
</feature>
<dbReference type="EMBL" id="JPKZ01001336">
    <property type="protein sequence ID" value="KHN82579.1"/>
    <property type="molecule type" value="Genomic_DNA"/>
</dbReference>
<feature type="compositionally biased region" description="Basic and acidic residues" evidence="5">
    <location>
        <begin position="411"/>
        <end position="434"/>
    </location>
</feature>
<feature type="region of interest" description="Disordered" evidence="5">
    <location>
        <begin position="625"/>
        <end position="665"/>
    </location>
</feature>
<organism evidence="7 8">
    <name type="scientific">Toxocara canis</name>
    <name type="common">Canine roundworm</name>
    <dbReference type="NCBI Taxonomy" id="6265"/>
    <lineage>
        <taxon>Eukaryota</taxon>
        <taxon>Metazoa</taxon>
        <taxon>Ecdysozoa</taxon>
        <taxon>Nematoda</taxon>
        <taxon>Chromadorea</taxon>
        <taxon>Rhabditida</taxon>
        <taxon>Spirurina</taxon>
        <taxon>Ascaridomorpha</taxon>
        <taxon>Ascaridoidea</taxon>
        <taxon>Toxocaridae</taxon>
        <taxon>Toxocara</taxon>
    </lineage>
</organism>
<gene>
    <name evidence="7" type="primary">LIMA1</name>
    <name evidence="7" type="ORF">Tcan_07938</name>
</gene>
<keyword evidence="8" id="KW-1185">Reference proteome</keyword>
<dbReference type="Proteomes" id="UP000031036">
    <property type="component" value="Unassembled WGS sequence"/>
</dbReference>
<dbReference type="OrthoDB" id="1679758at2759"/>
<dbReference type="Pfam" id="PF00412">
    <property type="entry name" value="LIM"/>
    <property type="match status" value="2"/>
</dbReference>
<dbReference type="AlphaFoldDB" id="A0A0B2VMH7"/>
<evidence type="ECO:0000256" key="5">
    <source>
        <dbReference type="SAM" id="MobiDB-lite"/>
    </source>
</evidence>
<evidence type="ECO:0000256" key="4">
    <source>
        <dbReference type="PROSITE-ProRule" id="PRU00125"/>
    </source>
</evidence>
<keyword evidence="3 4" id="KW-0440">LIM domain</keyword>
<accession>A0A0B2VMH7</accession>
<evidence type="ECO:0000313" key="7">
    <source>
        <dbReference type="EMBL" id="KHN82579.1"/>
    </source>
</evidence>
<feature type="compositionally biased region" description="Acidic residues" evidence="5">
    <location>
        <begin position="352"/>
        <end position="361"/>
    </location>
</feature>
<dbReference type="OMA" id="KGDWENS"/>
<dbReference type="CDD" id="cd09358">
    <property type="entry name" value="LIM_Mical_like"/>
    <property type="match status" value="1"/>
</dbReference>
<feature type="region of interest" description="Disordered" evidence="5">
    <location>
        <begin position="259"/>
        <end position="278"/>
    </location>
</feature>
<comment type="caution">
    <text evidence="7">The sequence shown here is derived from an EMBL/GenBank/DDBJ whole genome shotgun (WGS) entry which is preliminary data.</text>
</comment>
<feature type="compositionally biased region" description="Basic and acidic residues" evidence="5">
    <location>
        <begin position="629"/>
        <end position="642"/>
    </location>
</feature>
<dbReference type="SMART" id="SM00132">
    <property type="entry name" value="LIM"/>
    <property type="match status" value="2"/>
</dbReference>
<name>A0A0B2VMH7_TOXCA</name>
<feature type="compositionally biased region" description="Basic and acidic residues" evidence="5">
    <location>
        <begin position="362"/>
        <end position="371"/>
    </location>
</feature>
<dbReference type="PANTHER" id="PTHR46074">
    <property type="entry name" value="CYSTEINE-RICH PROTEIN CRIP FAMILY MEMBER"/>
    <property type="match status" value="1"/>
</dbReference>
<dbReference type="InterPro" id="IPR001781">
    <property type="entry name" value="Znf_LIM"/>
</dbReference>
<evidence type="ECO:0000256" key="2">
    <source>
        <dbReference type="ARBA" id="ARBA00022833"/>
    </source>
</evidence>
<evidence type="ECO:0000259" key="6">
    <source>
        <dbReference type="PROSITE" id="PS50023"/>
    </source>
</evidence>
<dbReference type="PROSITE" id="PS00478">
    <property type="entry name" value="LIM_DOMAIN_1"/>
    <property type="match status" value="2"/>
</dbReference>
<dbReference type="PANTHER" id="PTHR46074:SF5">
    <property type="entry name" value="LIM DOMAIN-CONTAINING PROTEIN C"/>
    <property type="match status" value="1"/>
</dbReference>
<dbReference type="GO" id="GO:0046872">
    <property type="term" value="F:metal ion binding"/>
    <property type="evidence" value="ECO:0007669"/>
    <property type="project" value="UniProtKB-KW"/>
</dbReference>
<feature type="compositionally biased region" description="Acidic residues" evidence="5">
    <location>
        <begin position="1"/>
        <end position="19"/>
    </location>
</feature>
<evidence type="ECO:0000256" key="3">
    <source>
        <dbReference type="ARBA" id="ARBA00023038"/>
    </source>
</evidence>
<keyword evidence="2 4" id="KW-0862">Zinc</keyword>
<dbReference type="STRING" id="6265.A0A0B2VMH7"/>
<feature type="region of interest" description="Disordered" evidence="5">
    <location>
        <begin position="1"/>
        <end position="33"/>
    </location>
</feature>
<evidence type="ECO:0000256" key="1">
    <source>
        <dbReference type="ARBA" id="ARBA00022723"/>
    </source>
</evidence>